<comment type="caution">
    <text evidence="2">The sequence shown here is derived from an EMBL/GenBank/DDBJ whole genome shotgun (WGS) entry which is preliminary data.</text>
</comment>
<evidence type="ECO:0000313" key="2">
    <source>
        <dbReference type="EMBL" id="OBJ83541.1"/>
    </source>
</evidence>
<evidence type="ECO:0000313" key="3">
    <source>
        <dbReference type="Proteomes" id="UP000093925"/>
    </source>
</evidence>
<sequence>MDVKVLQLLTESQVRQLIPIGHSKYYELIGSGELRSVKIGRRRFVTETAVAEYIAKLDAESTGDTAA</sequence>
<accession>A0A1A3KHT2</accession>
<gene>
    <name evidence="2" type="ORF">A5640_18425</name>
</gene>
<protein>
    <recommendedName>
        <fullName evidence="1">Helix-turn-helix domain-containing protein</fullName>
    </recommendedName>
</protein>
<dbReference type="AlphaFoldDB" id="A0A1A3KHT2"/>
<dbReference type="InterPro" id="IPR041657">
    <property type="entry name" value="HTH_17"/>
</dbReference>
<proteinExistence type="predicted"/>
<name>A0A1A3KHT2_MYCAS</name>
<dbReference type="Proteomes" id="UP000093925">
    <property type="component" value="Unassembled WGS sequence"/>
</dbReference>
<feature type="domain" description="Helix-turn-helix" evidence="1">
    <location>
        <begin position="8"/>
        <end position="56"/>
    </location>
</feature>
<reference evidence="2 3" key="1">
    <citation type="submission" date="2016-06" db="EMBL/GenBank/DDBJ databases">
        <authorList>
            <person name="Kjaerup R.B."/>
            <person name="Dalgaard T.S."/>
            <person name="Juul-Madsen H.R."/>
        </authorList>
    </citation>
    <scope>NUCLEOTIDE SEQUENCE [LARGE SCALE GENOMIC DNA]</scope>
    <source>
        <strain evidence="2 3">1276495.2</strain>
    </source>
</reference>
<evidence type="ECO:0000259" key="1">
    <source>
        <dbReference type="Pfam" id="PF12728"/>
    </source>
</evidence>
<dbReference type="Pfam" id="PF12728">
    <property type="entry name" value="HTH_17"/>
    <property type="match status" value="1"/>
</dbReference>
<dbReference type="EMBL" id="LZLM01000091">
    <property type="protein sequence ID" value="OBJ83541.1"/>
    <property type="molecule type" value="Genomic_DNA"/>
</dbReference>
<organism evidence="2 3">
    <name type="scientific">Mycobacterium asiaticum</name>
    <dbReference type="NCBI Taxonomy" id="1790"/>
    <lineage>
        <taxon>Bacteria</taxon>
        <taxon>Bacillati</taxon>
        <taxon>Actinomycetota</taxon>
        <taxon>Actinomycetes</taxon>
        <taxon>Mycobacteriales</taxon>
        <taxon>Mycobacteriaceae</taxon>
        <taxon>Mycobacterium</taxon>
    </lineage>
</organism>